<dbReference type="EMBL" id="CAXHTA020000006">
    <property type="protein sequence ID" value="CAL5222159.1"/>
    <property type="molecule type" value="Genomic_DNA"/>
</dbReference>
<keyword evidence="1" id="KW-1133">Transmembrane helix</keyword>
<evidence type="ECO:0000313" key="2">
    <source>
        <dbReference type="EMBL" id="CAL5222159.1"/>
    </source>
</evidence>
<sequence length="77" mass="8331">MSVPPSDTESVKAPEPRVKRAPNYRLLWPLALAPLFPAITIAFRKQPVIRTRLLFGTAAAVLVGAHHSGMTVGINSK</sequence>
<evidence type="ECO:0000256" key="1">
    <source>
        <dbReference type="SAM" id="Phobius"/>
    </source>
</evidence>
<protein>
    <submittedName>
        <fullName evidence="2">G4484 protein</fullName>
    </submittedName>
</protein>
<proteinExistence type="predicted"/>
<gene>
    <name evidence="2" type="primary">g4484</name>
    <name evidence="2" type="ORF">VP750_LOCUS3818</name>
</gene>
<organism evidence="2 3">
    <name type="scientific">Coccomyxa viridis</name>
    <dbReference type="NCBI Taxonomy" id="1274662"/>
    <lineage>
        <taxon>Eukaryota</taxon>
        <taxon>Viridiplantae</taxon>
        <taxon>Chlorophyta</taxon>
        <taxon>core chlorophytes</taxon>
        <taxon>Trebouxiophyceae</taxon>
        <taxon>Trebouxiophyceae incertae sedis</taxon>
        <taxon>Coccomyxaceae</taxon>
        <taxon>Coccomyxa</taxon>
    </lineage>
</organism>
<keyword evidence="1" id="KW-0812">Transmembrane</keyword>
<comment type="caution">
    <text evidence="2">The sequence shown here is derived from an EMBL/GenBank/DDBJ whole genome shotgun (WGS) entry which is preliminary data.</text>
</comment>
<dbReference type="Proteomes" id="UP001497392">
    <property type="component" value="Unassembled WGS sequence"/>
</dbReference>
<feature type="transmembrane region" description="Helical" evidence="1">
    <location>
        <begin position="26"/>
        <end position="43"/>
    </location>
</feature>
<keyword evidence="3" id="KW-1185">Reference proteome</keyword>
<keyword evidence="1" id="KW-0472">Membrane</keyword>
<accession>A0ABP1FQF7</accession>
<evidence type="ECO:0000313" key="3">
    <source>
        <dbReference type="Proteomes" id="UP001497392"/>
    </source>
</evidence>
<name>A0ABP1FQF7_9CHLO</name>
<reference evidence="2 3" key="1">
    <citation type="submission" date="2024-06" db="EMBL/GenBank/DDBJ databases">
        <authorList>
            <person name="Kraege A."/>
            <person name="Thomma B."/>
        </authorList>
    </citation>
    <scope>NUCLEOTIDE SEQUENCE [LARGE SCALE GENOMIC DNA]</scope>
</reference>